<dbReference type="GeneID" id="19172265"/>
<evidence type="ECO:0000313" key="3">
    <source>
        <dbReference type="Proteomes" id="UP000019478"/>
    </source>
</evidence>
<dbReference type="RefSeq" id="XP_007736465.1">
    <property type="nucleotide sequence ID" value="XM_007738275.1"/>
</dbReference>
<accession>W9XSF6</accession>
<dbReference type="Proteomes" id="UP000019478">
    <property type="component" value="Unassembled WGS sequence"/>
</dbReference>
<feature type="compositionally biased region" description="Polar residues" evidence="1">
    <location>
        <begin position="619"/>
        <end position="628"/>
    </location>
</feature>
<dbReference type="OrthoDB" id="3026777at2759"/>
<reference evidence="2 3" key="1">
    <citation type="submission" date="2013-03" db="EMBL/GenBank/DDBJ databases">
        <title>The Genome Sequence of Capronia epimyces CBS 606.96.</title>
        <authorList>
            <consortium name="The Broad Institute Genomics Platform"/>
            <person name="Cuomo C."/>
            <person name="de Hoog S."/>
            <person name="Gorbushina A."/>
            <person name="Walker B."/>
            <person name="Young S.K."/>
            <person name="Zeng Q."/>
            <person name="Gargeya S."/>
            <person name="Fitzgerald M."/>
            <person name="Haas B."/>
            <person name="Abouelleil A."/>
            <person name="Allen A.W."/>
            <person name="Alvarado L."/>
            <person name="Arachchi H.M."/>
            <person name="Berlin A.M."/>
            <person name="Chapman S.B."/>
            <person name="Gainer-Dewar J."/>
            <person name="Goldberg J."/>
            <person name="Griggs A."/>
            <person name="Gujja S."/>
            <person name="Hansen M."/>
            <person name="Howarth C."/>
            <person name="Imamovic A."/>
            <person name="Ireland A."/>
            <person name="Larimer J."/>
            <person name="McCowan C."/>
            <person name="Murphy C."/>
            <person name="Pearson M."/>
            <person name="Poon T.W."/>
            <person name="Priest M."/>
            <person name="Roberts A."/>
            <person name="Saif S."/>
            <person name="Shea T."/>
            <person name="Sisk P."/>
            <person name="Sykes S."/>
            <person name="Wortman J."/>
            <person name="Nusbaum C."/>
            <person name="Birren B."/>
        </authorList>
    </citation>
    <scope>NUCLEOTIDE SEQUENCE [LARGE SCALE GENOMIC DNA]</scope>
    <source>
        <strain evidence="2 3">CBS 606.96</strain>
    </source>
</reference>
<feature type="region of interest" description="Disordered" evidence="1">
    <location>
        <begin position="403"/>
        <end position="430"/>
    </location>
</feature>
<dbReference type="EMBL" id="AMGY01000007">
    <property type="protein sequence ID" value="EXJ79891.1"/>
    <property type="molecule type" value="Genomic_DNA"/>
</dbReference>
<gene>
    <name evidence="2" type="ORF">A1O3_08176</name>
</gene>
<evidence type="ECO:0000256" key="1">
    <source>
        <dbReference type="SAM" id="MobiDB-lite"/>
    </source>
</evidence>
<keyword evidence="3" id="KW-1185">Reference proteome</keyword>
<dbReference type="AlphaFoldDB" id="W9XSF6"/>
<feature type="region of interest" description="Disordered" evidence="1">
    <location>
        <begin position="616"/>
        <end position="637"/>
    </location>
</feature>
<organism evidence="2 3">
    <name type="scientific">Capronia epimyces CBS 606.96</name>
    <dbReference type="NCBI Taxonomy" id="1182542"/>
    <lineage>
        <taxon>Eukaryota</taxon>
        <taxon>Fungi</taxon>
        <taxon>Dikarya</taxon>
        <taxon>Ascomycota</taxon>
        <taxon>Pezizomycotina</taxon>
        <taxon>Eurotiomycetes</taxon>
        <taxon>Chaetothyriomycetidae</taxon>
        <taxon>Chaetothyriales</taxon>
        <taxon>Herpotrichiellaceae</taxon>
        <taxon>Capronia</taxon>
    </lineage>
</organism>
<comment type="caution">
    <text evidence="2">The sequence shown here is derived from an EMBL/GenBank/DDBJ whole genome shotgun (WGS) entry which is preliminary data.</text>
</comment>
<evidence type="ECO:0000313" key="2">
    <source>
        <dbReference type="EMBL" id="EXJ79891.1"/>
    </source>
</evidence>
<protein>
    <submittedName>
        <fullName evidence="2">Uncharacterized protein</fullName>
    </submittedName>
</protein>
<dbReference type="HOGENOM" id="CLU_429589_0_0_1"/>
<proteinExistence type="predicted"/>
<dbReference type="STRING" id="1182542.W9XSF6"/>
<name>W9XSF6_9EURO</name>
<sequence length="637" mass="72338">MRHYIQQDRSPDWLVAEAVFCAGRGLFKDADVLSQPLFDLLRHLLSTEPNGERARKILFPSQPLGQKNSAVEQSAMDNYFGLAVKYLTLFCEHTEDHSACVQEMAKIIDIARRSGYEPSEKFAMPILQAVVRTGNIEAARSVLHMLDSMYELREMQRLRGEYAVWNAATGNWEEAQWILDQLQETGYSRHQPEQYATIFHRMLMHYSSKNPAHRTFGFAVNAIKYTGLIPIGRISRTIVRACIRDSRYDLVLEWTRLVSEAFPRLTSSFTTASGAWQLAHALQSAGASCRDIADTCRAIAHGCYDDPFPHYLRPLLADLVKLDLSQRLNAASALPSEVLLSRDGIPLMSMNQLLEEARHFCTLPRAVDNEAATIDKLKRDIAVQLDAVDELTRVLRGDVFMPDVADPTDNETPEPVTIRRNPTSDTRQPALNPALPDVFKQDKLPGYKDLSTAVITYYSTRAKQGFPVDHSLLEYLIDKVALDNPADALNLIERIHESEYVQGVSGVPFDNQIFVKWLQVVVTVGSAKAASTVLWAVVDSSRHLTWTLNFSFCINLVTHLSMAYVKGKQRVVLTPEMFYLGRRLWWTRQRVLSHVEDDFEFPKWQPWELALRDVASRPTDGQQEQKQNVDVAFEGRR</sequence>
<feature type="compositionally biased region" description="Polar residues" evidence="1">
    <location>
        <begin position="420"/>
        <end position="429"/>
    </location>
</feature>
<dbReference type="eggNOG" id="ENOG502T09I">
    <property type="taxonomic scope" value="Eukaryota"/>
</dbReference>